<evidence type="ECO:0000313" key="12">
    <source>
        <dbReference type="Proteomes" id="UP001515480"/>
    </source>
</evidence>
<dbReference type="GO" id="GO:0006139">
    <property type="term" value="P:nucleobase-containing compound metabolic process"/>
    <property type="evidence" value="ECO:0007669"/>
    <property type="project" value="InterPro"/>
</dbReference>
<dbReference type="GO" id="GO:0005634">
    <property type="term" value="C:nucleus"/>
    <property type="evidence" value="ECO:0007669"/>
    <property type="project" value="UniProtKB-SubCell"/>
</dbReference>
<reference evidence="11 12" key="1">
    <citation type="journal article" date="2024" name="Science">
        <title>Giant polyketide synthase enzymes in the biosynthesis of giant marine polyether toxins.</title>
        <authorList>
            <person name="Fallon T.R."/>
            <person name="Shende V.V."/>
            <person name="Wierzbicki I.H."/>
            <person name="Pendleton A.L."/>
            <person name="Watervoot N.F."/>
            <person name="Auber R.P."/>
            <person name="Gonzalez D.J."/>
            <person name="Wisecaver J.H."/>
            <person name="Moore B.S."/>
        </authorList>
    </citation>
    <scope>NUCLEOTIDE SEQUENCE [LARGE SCALE GENOMIC DNA]</scope>
    <source>
        <strain evidence="11 12">12B1</strain>
    </source>
</reference>
<keyword evidence="3" id="KW-0479">Metal-binding</keyword>
<evidence type="ECO:0000259" key="10">
    <source>
        <dbReference type="Pfam" id="PF01612"/>
    </source>
</evidence>
<protein>
    <recommendedName>
        <fullName evidence="8">3'-5' exonuclease</fullName>
    </recommendedName>
    <alternativeName>
        <fullName evidence="9">Werner Syndrome-like exonuclease</fullName>
    </alternativeName>
</protein>
<dbReference type="Pfam" id="PF01612">
    <property type="entry name" value="DNA_pol_A_exo1"/>
    <property type="match status" value="1"/>
</dbReference>
<keyword evidence="5" id="KW-0269">Exonuclease</keyword>
<feature type="domain" description="3'-5' exonuclease" evidence="10">
    <location>
        <begin position="491"/>
        <end position="663"/>
    </location>
</feature>
<organism evidence="11 12">
    <name type="scientific">Prymnesium parvum</name>
    <name type="common">Toxic golden alga</name>
    <dbReference type="NCBI Taxonomy" id="97485"/>
    <lineage>
        <taxon>Eukaryota</taxon>
        <taxon>Haptista</taxon>
        <taxon>Haptophyta</taxon>
        <taxon>Prymnesiophyceae</taxon>
        <taxon>Prymnesiales</taxon>
        <taxon>Prymnesiaceae</taxon>
        <taxon>Prymnesium</taxon>
    </lineage>
</organism>
<sequence>MALVVREATTIEAAARVLEAVRAAVAMEVAVRTAARVVAARVAVGLGAAAISVVRLGTVVVAESTAAAARVEAMAAAARVEAMAAATRVAEDWEGGGGEGGGEVEVAATVEAMAVVVVEAAATAATARVEAVTAVTAEVAMGVAVTARLPQLPGLPPRLQEDDVYAWCGPSASQKAWPSDLSHFGEAQGDSSFEEEGGVARDVQVACESDSSDSEVEDNEEVDEEGFQTWEGRLHAAVTERLAAETDRSRLTDCWLLRHLSANGWWLRAGAVNIDQHGQLKLSDGACDPHYRMFKDMSQEASTFYEVDTQVVLPDLMYPRGRELIKLVIEWHASARPYFDCEAKKRGGRQLHIDASYKTAKHIGLYHGNRLFKGVISGLNEDGDIRVLHMAVTDGHDQLETVFDELAHTQAQYGLDPIQVVSTDKPADERNFYERKFPAVRQLCDRINSSSDGRLTDAEGTGKDGLKQIDEGRIQFVRYVNNAAAINNSCDNLRDIVAALPESFQVIGLDGEWDTPKDARGLPIGQDRMALVQLAFPIEAEENFRVGVVLCHVVGMKKLPARMWALLADSNFKFIGRQVGGDISKICRDFGAGRLKQYVQTEDLGTMARKRDIVQHGTATLDKIVANLFGVKLLKDPAIRLSKWSQQPLSDAQLRYAALDPYASLLAYFSLAALPDRTARLSRDEAILGATVDIVPASGLISQLGTRAAIAIIEGVDSTAPPVPHPCVPGKLVAAKKDQIVVRVVQVLAPGYLVHIFKNGRRSLSLSDFGHSDFRIIVNLNQLASPLHPSSP</sequence>
<keyword evidence="2" id="KW-0540">Nuclease</keyword>
<keyword evidence="6" id="KW-0460">Magnesium</keyword>
<keyword evidence="12" id="KW-1185">Reference proteome</keyword>
<keyword evidence="4" id="KW-0378">Hydrolase</keyword>
<evidence type="ECO:0000256" key="9">
    <source>
        <dbReference type="ARBA" id="ARBA00042761"/>
    </source>
</evidence>
<dbReference type="Proteomes" id="UP001515480">
    <property type="component" value="Unassembled WGS sequence"/>
</dbReference>
<dbReference type="GO" id="GO:0046872">
    <property type="term" value="F:metal ion binding"/>
    <property type="evidence" value="ECO:0007669"/>
    <property type="project" value="UniProtKB-KW"/>
</dbReference>
<dbReference type="GO" id="GO:0008408">
    <property type="term" value="F:3'-5' exonuclease activity"/>
    <property type="evidence" value="ECO:0007669"/>
    <property type="project" value="InterPro"/>
</dbReference>
<gene>
    <name evidence="11" type="ORF">AB1Y20_017987</name>
</gene>
<evidence type="ECO:0000313" key="11">
    <source>
        <dbReference type="EMBL" id="KAL1523025.1"/>
    </source>
</evidence>
<dbReference type="GO" id="GO:0003676">
    <property type="term" value="F:nucleic acid binding"/>
    <property type="evidence" value="ECO:0007669"/>
    <property type="project" value="InterPro"/>
</dbReference>
<evidence type="ECO:0000256" key="2">
    <source>
        <dbReference type="ARBA" id="ARBA00022722"/>
    </source>
</evidence>
<dbReference type="PANTHER" id="PTHR13620:SF109">
    <property type="entry name" value="3'-5' EXONUCLEASE"/>
    <property type="match status" value="1"/>
</dbReference>
<dbReference type="EMBL" id="JBGBPQ010000006">
    <property type="protein sequence ID" value="KAL1523025.1"/>
    <property type="molecule type" value="Genomic_DNA"/>
</dbReference>
<evidence type="ECO:0000256" key="1">
    <source>
        <dbReference type="ARBA" id="ARBA00004123"/>
    </source>
</evidence>
<evidence type="ECO:0000256" key="6">
    <source>
        <dbReference type="ARBA" id="ARBA00022842"/>
    </source>
</evidence>
<dbReference type="InterPro" id="IPR012337">
    <property type="entry name" value="RNaseH-like_sf"/>
</dbReference>
<dbReference type="InterPro" id="IPR036397">
    <property type="entry name" value="RNaseH_sf"/>
</dbReference>
<keyword evidence="7" id="KW-0539">Nucleus</keyword>
<accession>A0AB34JNK4</accession>
<proteinExistence type="predicted"/>
<evidence type="ECO:0000256" key="3">
    <source>
        <dbReference type="ARBA" id="ARBA00022723"/>
    </source>
</evidence>
<comment type="caution">
    <text evidence="11">The sequence shown here is derived from an EMBL/GenBank/DDBJ whole genome shotgun (WGS) entry which is preliminary data.</text>
</comment>
<dbReference type="InterPro" id="IPR002562">
    <property type="entry name" value="3'-5'_exonuclease_dom"/>
</dbReference>
<dbReference type="PANTHER" id="PTHR13620">
    <property type="entry name" value="3-5 EXONUCLEASE"/>
    <property type="match status" value="1"/>
</dbReference>
<dbReference type="InterPro" id="IPR051132">
    <property type="entry name" value="3-5_Exonuclease_domain"/>
</dbReference>
<evidence type="ECO:0000256" key="7">
    <source>
        <dbReference type="ARBA" id="ARBA00023242"/>
    </source>
</evidence>
<evidence type="ECO:0000256" key="8">
    <source>
        <dbReference type="ARBA" id="ARBA00040531"/>
    </source>
</evidence>
<evidence type="ECO:0000256" key="5">
    <source>
        <dbReference type="ARBA" id="ARBA00022839"/>
    </source>
</evidence>
<dbReference type="SUPFAM" id="SSF53098">
    <property type="entry name" value="Ribonuclease H-like"/>
    <property type="match status" value="1"/>
</dbReference>
<name>A0AB34JNK4_PRYPA</name>
<comment type="subcellular location">
    <subcellularLocation>
        <location evidence="1">Nucleus</location>
    </subcellularLocation>
</comment>
<dbReference type="CDD" id="cd06141">
    <property type="entry name" value="WRN_exo"/>
    <property type="match status" value="1"/>
</dbReference>
<evidence type="ECO:0000256" key="4">
    <source>
        <dbReference type="ARBA" id="ARBA00022801"/>
    </source>
</evidence>
<dbReference type="Gene3D" id="3.30.420.10">
    <property type="entry name" value="Ribonuclease H-like superfamily/Ribonuclease H"/>
    <property type="match status" value="1"/>
</dbReference>
<dbReference type="AlphaFoldDB" id="A0AB34JNK4"/>